<reference evidence="1" key="2">
    <citation type="submission" date="2009-12" db="EMBL/GenBank/DDBJ databases">
        <authorList>
            <person name="Summers A.O."/>
            <person name="Shearer J."/>
            <person name="Wireman J."/>
        </authorList>
    </citation>
    <scope>NUCLEOTIDE SEQUENCE</scope>
    <source>
        <strain evidence="1">SK1396</strain>
        <plasmid evidence="1">SAP085B</plasmid>
    </source>
</reference>
<reference evidence="2" key="3">
    <citation type="submission" date="2013-07" db="EMBL/GenBank/DDBJ databases">
        <authorList>
            <person name="Schwarz S.P."/>
        </authorList>
    </citation>
    <scope>NUCLEOTIDE SEQUENCE</scope>
    <source>
        <strain evidence="2">MRSA37</strain>
        <plasmid evidence="2">pSWS372</plasmid>
    </source>
</reference>
<geneLocation type="plasmid" evidence="1">
    <name>SAP085B</name>
</geneLocation>
<dbReference type="EMBL" id="HG380318">
    <property type="protein sequence ID" value="CDG34646.1"/>
    <property type="molecule type" value="Genomic_DNA"/>
</dbReference>
<name>D2JBF9_STAAU</name>
<proteinExistence type="predicted"/>
<gene>
    <name evidence="2" type="primary">cop-6</name>
    <name evidence="1" type="ORF">SAP085B_002</name>
</gene>
<dbReference type="CDD" id="cd22232">
    <property type="entry name" value="RHH_CopG_Cop6-like"/>
    <property type="match status" value="1"/>
</dbReference>
<geneLocation type="plasmid" evidence="2">
    <name>pSWS372</name>
</geneLocation>
<reference evidence="2" key="4">
    <citation type="journal article" date="2014" name="Vet. Microbiol.">
        <title>Two different erm(C)-carrying plasmids in the same methicillin-resistant Staphylococcus aureus CC398 isolate from a broiler farm.</title>
        <authorList>
            <person name="Wendlandt S."/>
            <person name="Kadlec K."/>
            <person name="Fessler A.T."/>
            <person name="van Duijkeren E."/>
            <person name="Schwarz S."/>
        </authorList>
    </citation>
    <scope>NUCLEOTIDE SEQUENCE [LARGE SCALE GENOMIC DNA]</scope>
    <source>
        <strain evidence="2">MRSA37</strain>
        <plasmid evidence="2">pSWS372</plasmid>
    </source>
</reference>
<organism evidence="1">
    <name type="scientific">Staphylococcus aureus</name>
    <dbReference type="NCBI Taxonomy" id="1280"/>
    <lineage>
        <taxon>Bacteria</taxon>
        <taxon>Bacillati</taxon>
        <taxon>Bacillota</taxon>
        <taxon>Bacilli</taxon>
        <taxon>Bacillales</taxon>
        <taxon>Staphylococcaceae</taxon>
        <taxon>Staphylococcus</taxon>
    </lineage>
</organism>
<sequence length="61" mass="6964">MLGGTVMVVDRKEEKKVAVTLRLTTEENEILNRIKEKYNISKSDATGILIKKYAKEEYGAF</sequence>
<evidence type="ECO:0000313" key="1">
    <source>
        <dbReference type="EMBL" id="ADA79934.1"/>
    </source>
</evidence>
<reference evidence="1" key="1">
    <citation type="submission" date="2009-08" db="EMBL/GenBank/DDBJ databases">
        <authorList>
            <person name="Gill J."/>
            <person name="Borman J."/>
            <person name="Shetty J."/>
            <person name="Hostetler J."/>
            <person name="Durkin S."/>
            <person name="Montgomery B."/>
        </authorList>
    </citation>
    <scope>NUCLEOTIDE SEQUENCE</scope>
    <source>
        <strain evidence="1">SK1396</strain>
        <plasmid evidence="1">SAP085B</plasmid>
    </source>
</reference>
<protein>
    <submittedName>
        <fullName evidence="1">Cop-6 protein</fullName>
    </submittedName>
</protein>
<keyword evidence="1" id="KW-0614">Plasmid</keyword>
<dbReference type="EMBL" id="GQ900438">
    <property type="protein sequence ID" value="ADA79934.1"/>
    <property type="molecule type" value="Genomic_DNA"/>
</dbReference>
<evidence type="ECO:0000313" key="2">
    <source>
        <dbReference type="EMBL" id="CDG34646.1"/>
    </source>
</evidence>
<accession>D2JBF9</accession>
<dbReference type="AlphaFoldDB" id="D2JBF9"/>